<dbReference type="Proteomes" id="UP001551658">
    <property type="component" value="Unassembled WGS sequence"/>
</dbReference>
<gene>
    <name evidence="4" type="ORF">AB0H72_14485</name>
</gene>
<sequence length="457" mass="48880">MSSTLAHGQLRYALRTGVTCLTLPRGAVLLNPPQKKQLTGLSAAGRDALKALNRGPALLSALAPEPDGEVALLLGQLVAEGWLASTVLDGDHDLYTLDPFTTPPDRPTGPPPPPGALSKFAILHREPSGFVLEHPLSWCDLRIGDPRILAVLGGQDPTESGLPAEILERLAGDLHWAGFTADPAQEAGQFTRRSWSAPDLWFHRRSTLGPRTITWEHFGPTKWAKGEFPQPAARKPAYPGTPVALPVPDLDVLRAADPSLTAVLEDRHSCRAYDDSAPITREQLAELLYRTARTRGTKPVGPGEELLSRPYPSGGGVYEIEIYPIVRSVAGLEAGMYHYNSFEHTLHRIAEPDSDAVRRLVRSTSATLVGGAEPQVVLLLAARAGRVMWTYEQVAYASILKHVGVLMQTVYLAGTAMGLGVCAQGFSDTAAFVAAAGVDELEECGVGSIIVGSPARG</sequence>
<feature type="region of interest" description="Disordered" evidence="1">
    <location>
        <begin position="96"/>
        <end position="115"/>
    </location>
</feature>
<dbReference type="Pfam" id="PF22767">
    <property type="entry name" value="ThcOx"/>
    <property type="match status" value="1"/>
</dbReference>
<evidence type="ECO:0000313" key="4">
    <source>
        <dbReference type="EMBL" id="MEV0363903.1"/>
    </source>
</evidence>
<dbReference type="CDD" id="cd02142">
    <property type="entry name" value="McbC_SagB-like_oxidoreductase"/>
    <property type="match status" value="1"/>
</dbReference>
<feature type="domain" description="Nitroreductase" evidence="2">
    <location>
        <begin position="265"/>
        <end position="452"/>
    </location>
</feature>
<organism evidence="4 5">
    <name type="scientific">Nocardia fusca</name>
    <dbReference type="NCBI Taxonomy" id="941183"/>
    <lineage>
        <taxon>Bacteria</taxon>
        <taxon>Bacillati</taxon>
        <taxon>Actinomycetota</taxon>
        <taxon>Actinomycetes</taxon>
        <taxon>Mycobacteriales</taxon>
        <taxon>Nocardiaceae</taxon>
        <taxon>Nocardia</taxon>
    </lineage>
</organism>
<proteinExistence type="predicted"/>
<protein>
    <submittedName>
        <fullName evidence="4">SagB family peptide dehydrogenase</fullName>
    </submittedName>
</protein>
<feature type="compositionally biased region" description="Pro residues" evidence="1">
    <location>
        <begin position="101"/>
        <end position="115"/>
    </location>
</feature>
<evidence type="ECO:0000313" key="5">
    <source>
        <dbReference type="Proteomes" id="UP001551658"/>
    </source>
</evidence>
<dbReference type="InterPro" id="IPR054488">
    <property type="entry name" value="ThcOx_dom2"/>
</dbReference>
<dbReference type="PANTHER" id="PTHR43745:SF2">
    <property type="entry name" value="NITROREDUCTASE MJ1384-RELATED"/>
    <property type="match status" value="1"/>
</dbReference>
<dbReference type="RefSeq" id="WP_357978666.1">
    <property type="nucleotide sequence ID" value="NZ_JBFAIH010000007.1"/>
</dbReference>
<dbReference type="InterPro" id="IPR000415">
    <property type="entry name" value="Nitroreductase-like"/>
</dbReference>
<dbReference type="NCBIfam" id="TIGR03605">
    <property type="entry name" value="antibiot_sagB"/>
    <property type="match status" value="1"/>
</dbReference>
<evidence type="ECO:0000259" key="3">
    <source>
        <dbReference type="Pfam" id="PF22767"/>
    </source>
</evidence>
<keyword evidence="5" id="KW-1185">Reference proteome</keyword>
<evidence type="ECO:0000259" key="2">
    <source>
        <dbReference type="Pfam" id="PF00881"/>
    </source>
</evidence>
<dbReference type="SUPFAM" id="SSF55469">
    <property type="entry name" value="FMN-dependent nitroreductase-like"/>
    <property type="match status" value="1"/>
</dbReference>
<dbReference type="Pfam" id="PF00881">
    <property type="entry name" value="Nitroreductase"/>
    <property type="match status" value="1"/>
</dbReference>
<dbReference type="PANTHER" id="PTHR43745">
    <property type="entry name" value="NITROREDUCTASE MJ1384-RELATED"/>
    <property type="match status" value="1"/>
</dbReference>
<dbReference type="InterPro" id="IPR052544">
    <property type="entry name" value="Bacteriocin_Proc_Enz"/>
</dbReference>
<feature type="domain" description="Cyanobactin oxidase ThcOx second" evidence="3">
    <location>
        <begin position="117"/>
        <end position="209"/>
    </location>
</feature>
<evidence type="ECO:0000256" key="1">
    <source>
        <dbReference type="SAM" id="MobiDB-lite"/>
    </source>
</evidence>
<name>A0ABV3F871_9NOCA</name>
<dbReference type="InterPro" id="IPR029479">
    <property type="entry name" value="Nitroreductase"/>
</dbReference>
<reference evidence="4 5" key="1">
    <citation type="submission" date="2024-06" db="EMBL/GenBank/DDBJ databases">
        <title>The Natural Products Discovery Center: Release of the First 8490 Sequenced Strains for Exploring Actinobacteria Biosynthetic Diversity.</title>
        <authorList>
            <person name="Kalkreuter E."/>
            <person name="Kautsar S.A."/>
            <person name="Yang D."/>
            <person name="Bader C.D."/>
            <person name="Teijaro C.N."/>
            <person name="Fluegel L."/>
            <person name="Davis C.M."/>
            <person name="Simpson J.R."/>
            <person name="Lauterbach L."/>
            <person name="Steele A.D."/>
            <person name="Gui C."/>
            <person name="Meng S."/>
            <person name="Li G."/>
            <person name="Viehrig K."/>
            <person name="Ye F."/>
            <person name="Su P."/>
            <person name="Kiefer A.F."/>
            <person name="Nichols A."/>
            <person name="Cepeda A.J."/>
            <person name="Yan W."/>
            <person name="Fan B."/>
            <person name="Jiang Y."/>
            <person name="Adhikari A."/>
            <person name="Zheng C.-J."/>
            <person name="Schuster L."/>
            <person name="Cowan T.M."/>
            <person name="Smanski M.J."/>
            <person name="Chevrette M.G."/>
            <person name="De Carvalho L.P.S."/>
            <person name="Shen B."/>
        </authorList>
    </citation>
    <scope>NUCLEOTIDE SEQUENCE [LARGE SCALE GENOMIC DNA]</scope>
    <source>
        <strain evidence="4 5">NPDC050671</strain>
    </source>
</reference>
<dbReference type="InterPro" id="IPR020051">
    <property type="entry name" value="SagB-type_dehydrogenase"/>
</dbReference>
<accession>A0ABV3F871</accession>
<dbReference type="EMBL" id="JBFAIH010000007">
    <property type="protein sequence ID" value="MEV0363903.1"/>
    <property type="molecule type" value="Genomic_DNA"/>
</dbReference>
<comment type="caution">
    <text evidence="4">The sequence shown here is derived from an EMBL/GenBank/DDBJ whole genome shotgun (WGS) entry which is preliminary data.</text>
</comment>
<dbReference type="Gene3D" id="3.40.109.10">
    <property type="entry name" value="NADH Oxidase"/>
    <property type="match status" value="1"/>
</dbReference>